<evidence type="ECO:0000256" key="1">
    <source>
        <dbReference type="ARBA" id="ARBA00004651"/>
    </source>
</evidence>
<accession>A0ABN1XQV4</accession>
<dbReference type="PROSITE" id="PS50850">
    <property type="entry name" value="MFS"/>
    <property type="match status" value="1"/>
</dbReference>
<feature type="transmembrane region" description="Helical" evidence="7">
    <location>
        <begin position="87"/>
        <end position="108"/>
    </location>
</feature>
<gene>
    <name evidence="9" type="ORF">GCM10009639_11980</name>
</gene>
<sequence>MTDTGLRGAPRLPAGLFAHRDFRLLWAGETISRFGSAVTAVALPLVAVVTLDAGPLAAGLLSAAVWLPWLLVGLPAGVWIDRWGRRAVLVGGNLVSVVLYASVPAAAWSGVLTFAHLLLVALLAGTAAVFLGAAHQAYLPDLLRPEQLTEGNAKLQGGASAAQVAGPGVAGFTVQAFGAAVGLLVDAVSFLAAVAALLLIRDRRTTAPALDPAPLGRQVREGLAFVRRDPYLGALLRYGAVANLALAGYQAVSALFLIDELGVAPSGVGWLGAAGALGGVAGAALARPVTRRYGTARGVLLALLTITPFGLLLPTARPGAGLSLYAAGLAVMVGGVVLANVVLGSFRQRYVPPALLNRVVSASMTANQATIPLGAVIGGLLGEVLGLRPTVWIMILLLMASAGLLIASPYRRVRDLPDAWSEAAES</sequence>
<keyword evidence="10" id="KW-1185">Reference proteome</keyword>
<keyword evidence="5 7" id="KW-1133">Transmembrane helix</keyword>
<feature type="transmembrane region" description="Helical" evidence="7">
    <location>
        <begin position="235"/>
        <end position="256"/>
    </location>
</feature>
<feature type="transmembrane region" description="Helical" evidence="7">
    <location>
        <begin position="355"/>
        <end position="377"/>
    </location>
</feature>
<feature type="transmembrane region" description="Helical" evidence="7">
    <location>
        <begin position="268"/>
        <end position="286"/>
    </location>
</feature>
<reference evidence="9 10" key="1">
    <citation type="journal article" date="2019" name="Int. J. Syst. Evol. Microbiol.">
        <title>The Global Catalogue of Microorganisms (GCM) 10K type strain sequencing project: providing services to taxonomists for standard genome sequencing and annotation.</title>
        <authorList>
            <consortium name="The Broad Institute Genomics Platform"/>
            <consortium name="The Broad Institute Genome Sequencing Center for Infectious Disease"/>
            <person name="Wu L."/>
            <person name="Ma J."/>
        </authorList>
    </citation>
    <scope>NUCLEOTIDE SEQUENCE [LARGE SCALE GENOMIC DNA]</scope>
    <source>
        <strain evidence="9 10">JCM 12393</strain>
    </source>
</reference>
<dbReference type="PANTHER" id="PTHR23513">
    <property type="entry name" value="INTEGRAL MEMBRANE EFFLUX PROTEIN-RELATED"/>
    <property type="match status" value="1"/>
</dbReference>
<evidence type="ECO:0000256" key="7">
    <source>
        <dbReference type="SAM" id="Phobius"/>
    </source>
</evidence>
<feature type="domain" description="Major facilitator superfamily (MFS) profile" evidence="8">
    <location>
        <begin position="188"/>
        <end position="426"/>
    </location>
</feature>
<dbReference type="InterPro" id="IPR036259">
    <property type="entry name" value="MFS_trans_sf"/>
</dbReference>
<dbReference type="InterPro" id="IPR010290">
    <property type="entry name" value="TM_effector"/>
</dbReference>
<dbReference type="SUPFAM" id="SSF103473">
    <property type="entry name" value="MFS general substrate transporter"/>
    <property type="match status" value="1"/>
</dbReference>
<feature type="transmembrane region" description="Helical" evidence="7">
    <location>
        <begin position="322"/>
        <end position="343"/>
    </location>
</feature>
<evidence type="ECO:0000256" key="3">
    <source>
        <dbReference type="ARBA" id="ARBA00022475"/>
    </source>
</evidence>
<feature type="transmembrane region" description="Helical" evidence="7">
    <location>
        <begin position="180"/>
        <end position="200"/>
    </location>
</feature>
<keyword evidence="6 7" id="KW-0472">Membrane</keyword>
<comment type="caution">
    <text evidence="9">The sequence shown here is derived from an EMBL/GenBank/DDBJ whole genome shotgun (WGS) entry which is preliminary data.</text>
</comment>
<dbReference type="InterPro" id="IPR020846">
    <property type="entry name" value="MFS_dom"/>
</dbReference>
<feature type="transmembrane region" description="Helical" evidence="7">
    <location>
        <begin position="298"/>
        <end position="316"/>
    </location>
</feature>
<keyword evidence="3" id="KW-1003">Cell membrane</keyword>
<feature type="transmembrane region" description="Helical" evidence="7">
    <location>
        <begin position="114"/>
        <end position="134"/>
    </location>
</feature>
<evidence type="ECO:0000256" key="4">
    <source>
        <dbReference type="ARBA" id="ARBA00022692"/>
    </source>
</evidence>
<proteinExistence type="predicted"/>
<evidence type="ECO:0000256" key="5">
    <source>
        <dbReference type="ARBA" id="ARBA00022989"/>
    </source>
</evidence>
<dbReference type="RefSeq" id="WP_344328709.1">
    <property type="nucleotide sequence ID" value="NZ_BAAAKJ010000056.1"/>
</dbReference>
<protein>
    <submittedName>
        <fullName evidence="9">MFS transporter</fullName>
    </submittedName>
</protein>
<dbReference type="CDD" id="cd06173">
    <property type="entry name" value="MFS_MefA_like"/>
    <property type="match status" value="1"/>
</dbReference>
<evidence type="ECO:0000256" key="6">
    <source>
        <dbReference type="ARBA" id="ARBA00023136"/>
    </source>
</evidence>
<feature type="transmembrane region" description="Helical" evidence="7">
    <location>
        <begin position="57"/>
        <end position="80"/>
    </location>
</feature>
<feature type="transmembrane region" description="Helical" evidence="7">
    <location>
        <begin position="389"/>
        <end position="407"/>
    </location>
</feature>
<organism evidence="9 10">
    <name type="scientific">Kitasatospora putterlickiae</name>
    <dbReference type="NCBI Taxonomy" id="221725"/>
    <lineage>
        <taxon>Bacteria</taxon>
        <taxon>Bacillati</taxon>
        <taxon>Actinomycetota</taxon>
        <taxon>Actinomycetes</taxon>
        <taxon>Kitasatosporales</taxon>
        <taxon>Streptomycetaceae</taxon>
        <taxon>Kitasatospora</taxon>
    </lineage>
</organism>
<feature type="transmembrane region" description="Helical" evidence="7">
    <location>
        <begin position="30"/>
        <end position="51"/>
    </location>
</feature>
<dbReference type="Pfam" id="PF05977">
    <property type="entry name" value="MFS_3"/>
    <property type="match status" value="1"/>
</dbReference>
<dbReference type="Gene3D" id="1.20.1250.20">
    <property type="entry name" value="MFS general substrate transporter like domains"/>
    <property type="match status" value="1"/>
</dbReference>
<comment type="subcellular location">
    <subcellularLocation>
        <location evidence="1">Cell membrane</location>
        <topology evidence="1">Multi-pass membrane protein</topology>
    </subcellularLocation>
</comment>
<evidence type="ECO:0000259" key="8">
    <source>
        <dbReference type="PROSITE" id="PS50850"/>
    </source>
</evidence>
<keyword evidence="2" id="KW-0813">Transport</keyword>
<dbReference type="PANTHER" id="PTHR23513:SF6">
    <property type="entry name" value="MAJOR FACILITATOR SUPERFAMILY ASSOCIATED DOMAIN-CONTAINING PROTEIN"/>
    <property type="match status" value="1"/>
</dbReference>
<evidence type="ECO:0000313" key="9">
    <source>
        <dbReference type="EMBL" id="GAA1387192.1"/>
    </source>
</evidence>
<dbReference type="EMBL" id="BAAAKJ010000056">
    <property type="protein sequence ID" value="GAA1387192.1"/>
    <property type="molecule type" value="Genomic_DNA"/>
</dbReference>
<keyword evidence="4 7" id="KW-0812">Transmembrane</keyword>
<dbReference type="Proteomes" id="UP001499863">
    <property type="component" value="Unassembled WGS sequence"/>
</dbReference>
<evidence type="ECO:0000313" key="10">
    <source>
        <dbReference type="Proteomes" id="UP001499863"/>
    </source>
</evidence>
<evidence type="ECO:0000256" key="2">
    <source>
        <dbReference type="ARBA" id="ARBA00022448"/>
    </source>
</evidence>
<name>A0ABN1XQV4_9ACTN</name>